<name>A0A9Q0AUP2_9PEZI</name>
<feature type="transmembrane region" description="Helical" evidence="2">
    <location>
        <begin position="274"/>
        <end position="296"/>
    </location>
</feature>
<dbReference type="PANTHER" id="PTHR12203:SF35">
    <property type="entry name" value="PROTEIN O-GLUCOSYLTRANSFERASE 1"/>
    <property type="match status" value="1"/>
</dbReference>
<dbReference type="Proteomes" id="UP000829685">
    <property type="component" value="Unassembled WGS sequence"/>
</dbReference>
<evidence type="ECO:0000256" key="1">
    <source>
        <dbReference type="SAM" id="MobiDB-lite"/>
    </source>
</evidence>
<protein>
    <recommendedName>
        <fullName evidence="5">Glycosyl transferase CAP10 domain-containing protein</fullName>
    </recommendedName>
</protein>
<evidence type="ECO:0000313" key="4">
    <source>
        <dbReference type="Proteomes" id="UP000829685"/>
    </source>
</evidence>
<keyword evidence="2" id="KW-0812">Transmembrane</keyword>
<dbReference type="AlphaFoldDB" id="A0A9Q0AUP2"/>
<feature type="region of interest" description="Disordered" evidence="1">
    <location>
        <begin position="570"/>
        <end position="592"/>
    </location>
</feature>
<dbReference type="InterPro" id="IPR051091">
    <property type="entry name" value="O-Glucosyltr/Glycosyltrsf_90"/>
</dbReference>
<feature type="transmembrane region" description="Helical" evidence="2">
    <location>
        <begin position="365"/>
        <end position="384"/>
    </location>
</feature>
<evidence type="ECO:0008006" key="5">
    <source>
        <dbReference type="Google" id="ProtNLM"/>
    </source>
</evidence>
<accession>A0A9Q0AUP2</accession>
<keyword evidence="2" id="KW-0472">Membrane</keyword>
<feature type="transmembrane region" description="Helical" evidence="2">
    <location>
        <begin position="164"/>
        <end position="183"/>
    </location>
</feature>
<gene>
    <name evidence="3" type="ORF">JX265_001524</name>
</gene>
<dbReference type="PANTHER" id="PTHR12203">
    <property type="entry name" value="KDEL LYS-ASP-GLU-LEU CONTAINING - RELATED"/>
    <property type="match status" value="1"/>
</dbReference>
<keyword evidence="4" id="KW-1185">Reference proteome</keyword>
<feature type="transmembrane region" description="Helical" evidence="2">
    <location>
        <begin position="7"/>
        <end position="23"/>
    </location>
</feature>
<evidence type="ECO:0000313" key="3">
    <source>
        <dbReference type="EMBL" id="KAI1879903.1"/>
    </source>
</evidence>
<feature type="transmembrane region" description="Helical" evidence="2">
    <location>
        <begin position="303"/>
        <end position="322"/>
    </location>
</feature>
<comment type="caution">
    <text evidence="3">The sequence shown here is derived from an EMBL/GenBank/DDBJ whole genome shotgun (WGS) entry which is preliminary data.</text>
</comment>
<reference evidence="3" key="1">
    <citation type="submission" date="2021-03" db="EMBL/GenBank/DDBJ databases">
        <title>Revisited historic fungal species revealed as producer of novel bioactive compounds through whole genome sequencing and comparative genomics.</title>
        <authorList>
            <person name="Vignolle G.A."/>
            <person name="Hochenegger N."/>
            <person name="Mach R.L."/>
            <person name="Mach-Aigner A.R."/>
            <person name="Javad Rahimi M."/>
            <person name="Salim K.A."/>
            <person name="Chan C.M."/>
            <person name="Lim L.B.L."/>
            <person name="Cai F."/>
            <person name="Druzhinina I.S."/>
            <person name="U'Ren J.M."/>
            <person name="Derntl C."/>
        </authorList>
    </citation>
    <scope>NUCLEOTIDE SEQUENCE</scope>
    <source>
        <strain evidence="3">TUCIM 5799</strain>
    </source>
</reference>
<evidence type="ECO:0000256" key="2">
    <source>
        <dbReference type="SAM" id="Phobius"/>
    </source>
</evidence>
<sequence length="952" mass="108429">MAGDGGSRLAGVCFLASFMWLYYSLDKQFLTERPRLSACLVLLVSGAVAFGLSFFSKRLPGADGRFDSEAVFKGMKSSLPQRPRRFYVPCIILLIVVRLEVLYSVVHDFQCTAHGIEAFLPLLLALHEFFFNQKVPPPVQSDEPEDPWGDCWEDVLDWIKHSHLTLLLGTSIFTYGVFSASQFATRSSYICSTYSDSASWITFLQWAGVFMDATIIVLLWRVFSWARTTKGRLRTLSAILAVSSTATGVLWLSTRIVQRRSIFNAQSNLGLDSIFIFDILSHGITCAILAVSAALWMSDSPPLPLAGTTTFVCSSIAASREVLRYGTYLQTSKIQPLVALSFISAGYVIFTFACNMRSIMYIRRIFLLLLIIALVITATVKALLRNPIMKQHHVNELIYESRVETDRWLRYAATSDTITAAVSEYKERHNGRDPPANYDKWFEFALQRKSAIIDKFDQIDKDVLPFWGMKPSKIQEGLEVVKALPDVGIIKIVDGKAYHNQPADPLQRLILDDAVSMISSFSQHLPEMSIAINLQERPRILVPWEDINRLKQAGTKSKLKLLSRAIDPRQADDSKPLENSGGSAFKAAPKSTARPYVTTKDFHHLQALACPPGSKIRAGVSWNVRDHCASCAEHHSRGPVVLDWWHSLDVCYQPDVFHLHDFHTIPHRYELYQDLLPLFSRSKTDSFNDIIVPLIRSNVSHEPDTKAFHTKEEKLIWQQEPEEQPVTHQSLHGGHRNRLVHLINQASDSLKQSLIISTKSGKETRYVYEQVRTSEMNQILPMEVSYIFPEKCDGPSCQMVQSENLPMRPRQDALNNRYVMLLDTADGPSPDTLSLIRANSVPFISTIFREWYTDRIMPWSHFVPIDIRYHGLHNTLAYFTGLTGRGKINGRQPLMQQRMDDGRWISEQGRKWADKVLRREDMEIYWFRLLLEWGRVISEDRDNMKFTLKQGS</sequence>
<feature type="transmembrane region" description="Helical" evidence="2">
    <location>
        <begin position="203"/>
        <end position="223"/>
    </location>
</feature>
<organism evidence="3 4">
    <name type="scientific">Neoarthrinium moseri</name>
    <dbReference type="NCBI Taxonomy" id="1658444"/>
    <lineage>
        <taxon>Eukaryota</taxon>
        <taxon>Fungi</taxon>
        <taxon>Dikarya</taxon>
        <taxon>Ascomycota</taxon>
        <taxon>Pezizomycotina</taxon>
        <taxon>Sordariomycetes</taxon>
        <taxon>Xylariomycetidae</taxon>
        <taxon>Amphisphaeriales</taxon>
        <taxon>Apiosporaceae</taxon>
        <taxon>Neoarthrinium</taxon>
    </lineage>
</organism>
<feature type="transmembrane region" description="Helical" evidence="2">
    <location>
        <begin position="235"/>
        <end position="254"/>
    </location>
</feature>
<proteinExistence type="predicted"/>
<dbReference type="EMBL" id="JAFIMR010000003">
    <property type="protein sequence ID" value="KAI1879903.1"/>
    <property type="molecule type" value="Genomic_DNA"/>
</dbReference>
<feature type="transmembrane region" description="Helical" evidence="2">
    <location>
        <begin position="334"/>
        <end position="353"/>
    </location>
</feature>
<feature type="transmembrane region" description="Helical" evidence="2">
    <location>
        <begin position="35"/>
        <end position="55"/>
    </location>
</feature>
<keyword evidence="2" id="KW-1133">Transmembrane helix</keyword>
<feature type="transmembrane region" description="Helical" evidence="2">
    <location>
        <begin position="86"/>
        <end position="106"/>
    </location>
</feature>